<dbReference type="HOGENOM" id="CLU_2594679_0_0_1"/>
<organism evidence="1 2">
    <name type="scientific">Vitis vinifera</name>
    <name type="common">Grape</name>
    <dbReference type="NCBI Taxonomy" id="29760"/>
    <lineage>
        <taxon>Eukaryota</taxon>
        <taxon>Viridiplantae</taxon>
        <taxon>Streptophyta</taxon>
        <taxon>Embryophyta</taxon>
        <taxon>Tracheophyta</taxon>
        <taxon>Spermatophyta</taxon>
        <taxon>Magnoliopsida</taxon>
        <taxon>eudicotyledons</taxon>
        <taxon>Gunneridae</taxon>
        <taxon>Pentapetalae</taxon>
        <taxon>rosids</taxon>
        <taxon>Vitales</taxon>
        <taxon>Vitaceae</taxon>
        <taxon>Viteae</taxon>
        <taxon>Vitis</taxon>
    </lineage>
</organism>
<dbReference type="InParanoid" id="D7UDI4"/>
<proteinExistence type="predicted"/>
<reference evidence="2" key="1">
    <citation type="journal article" date="2007" name="Nature">
        <title>The grapevine genome sequence suggests ancestral hexaploidization in major angiosperm phyla.</title>
        <authorList>
            <consortium name="The French-Italian Public Consortium for Grapevine Genome Characterization."/>
            <person name="Jaillon O."/>
            <person name="Aury J.-M."/>
            <person name="Noel B."/>
            <person name="Policriti A."/>
            <person name="Clepet C."/>
            <person name="Casagrande A."/>
            <person name="Choisne N."/>
            <person name="Aubourg S."/>
            <person name="Vitulo N."/>
            <person name="Jubin C."/>
            <person name="Vezzi A."/>
            <person name="Legeai F."/>
            <person name="Hugueney P."/>
            <person name="Dasilva C."/>
            <person name="Horner D."/>
            <person name="Mica E."/>
            <person name="Jublot D."/>
            <person name="Poulain J."/>
            <person name="Bruyere C."/>
            <person name="Billault A."/>
            <person name="Segurens B."/>
            <person name="Gouyvenoux M."/>
            <person name="Ugarte E."/>
            <person name="Cattonaro F."/>
            <person name="Anthouard V."/>
            <person name="Vico V."/>
            <person name="Del Fabbro C."/>
            <person name="Alaux M."/>
            <person name="Di Gaspero G."/>
            <person name="Dumas V."/>
            <person name="Felice N."/>
            <person name="Paillard S."/>
            <person name="Juman I."/>
            <person name="Moroldo M."/>
            <person name="Scalabrin S."/>
            <person name="Canaguier A."/>
            <person name="Le Clainche I."/>
            <person name="Malacrida G."/>
            <person name="Durand E."/>
            <person name="Pesole G."/>
            <person name="Laucou V."/>
            <person name="Chatelet P."/>
            <person name="Merdinoglu D."/>
            <person name="Delledonne M."/>
            <person name="Pezzotti M."/>
            <person name="Lecharny A."/>
            <person name="Scarpelli C."/>
            <person name="Artiguenave F."/>
            <person name="Pe M.E."/>
            <person name="Valle G."/>
            <person name="Morgante M."/>
            <person name="Caboche M."/>
            <person name="Adam-Blondon A.-F."/>
            <person name="Weissenbach J."/>
            <person name="Quetier F."/>
            <person name="Wincker P."/>
        </authorList>
    </citation>
    <scope>NUCLEOTIDE SEQUENCE [LARGE SCALE GENOMIC DNA]</scope>
    <source>
        <strain evidence="2">cv. Pinot noir / PN40024</strain>
    </source>
</reference>
<name>D7UDI4_VITVI</name>
<dbReference type="AlphaFoldDB" id="D7UDI4"/>
<accession>D7UDI4</accession>
<protein>
    <submittedName>
        <fullName evidence="1">Uncharacterized protein</fullName>
    </submittedName>
</protein>
<sequence>MVQCVANEGLPLVNQAMDVANDQGLSTLYLEEIVYGSSSRITHIDVNMEELQRRHRLMKSMILNHSFQALSDLELALSWM</sequence>
<evidence type="ECO:0000313" key="2">
    <source>
        <dbReference type="Proteomes" id="UP000009183"/>
    </source>
</evidence>
<keyword evidence="2" id="KW-1185">Reference proteome</keyword>
<dbReference type="Proteomes" id="UP000009183">
    <property type="component" value="Chromosome 18"/>
</dbReference>
<dbReference type="PaxDb" id="29760-VIT_18s0122g00200.t01"/>
<dbReference type="EMBL" id="FN596759">
    <property type="protein sequence ID" value="CBI40799.3"/>
    <property type="molecule type" value="Genomic_DNA"/>
</dbReference>
<gene>
    <name evidence="1" type="ordered locus">VIT_18s0122g00200</name>
</gene>
<evidence type="ECO:0000313" key="1">
    <source>
        <dbReference type="EMBL" id="CBI40799.3"/>
    </source>
</evidence>